<dbReference type="InterPro" id="IPR018247">
    <property type="entry name" value="EF_Hand_1_Ca_BS"/>
</dbReference>
<dbReference type="PROSITE" id="PS00018">
    <property type="entry name" value="EF_HAND_1"/>
    <property type="match status" value="2"/>
</dbReference>
<reference evidence="3" key="1">
    <citation type="submission" date="2021-01" db="EMBL/GenBank/DDBJ databases">
        <authorList>
            <person name="Corre E."/>
            <person name="Pelletier E."/>
            <person name="Niang G."/>
            <person name="Scheremetjew M."/>
            <person name="Finn R."/>
            <person name="Kale V."/>
            <person name="Holt S."/>
            <person name="Cochrane G."/>
            <person name="Meng A."/>
            <person name="Brown T."/>
            <person name="Cohen L."/>
        </authorList>
    </citation>
    <scope>NUCLEOTIDE SEQUENCE</scope>
    <source>
        <strain evidence="3">CCMP3105</strain>
    </source>
</reference>
<dbReference type="PROSITE" id="PS50222">
    <property type="entry name" value="EF_HAND_2"/>
    <property type="match status" value="2"/>
</dbReference>
<dbReference type="SMART" id="SM00054">
    <property type="entry name" value="EFh"/>
    <property type="match status" value="2"/>
</dbReference>
<dbReference type="SUPFAM" id="SSF47473">
    <property type="entry name" value="EF-hand"/>
    <property type="match status" value="1"/>
</dbReference>
<evidence type="ECO:0000313" key="3">
    <source>
        <dbReference type="EMBL" id="CAE4570820.1"/>
    </source>
</evidence>
<protein>
    <recommendedName>
        <fullName evidence="2">EF-hand domain-containing protein</fullName>
    </recommendedName>
</protein>
<dbReference type="Gene3D" id="3.90.176.10">
    <property type="entry name" value="Toxin ADP-ribosyltransferase, Chain A, domain 1"/>
    <property type="match status" value="1"/>
</dbReference>
<evidence type="ECO:0000256" key="1">
    <source>
        <dbReference type="ARBA" id="ARBA00022837"/>
    </source>
</evidence>
<dbReference type="CDD" id="cd00051">
    <property type="entry name" value="EFh"/>
    <property type="match status" value="1"/>
</dbReference>
<keyword evidence="1" id="KW-0106">Calcium</keyword>
<organism evidence="3">
    <name type="scientific">Alexandrium monilatum</name>
    <dbReference type="NCBI Taxonomy" id="311494"/>
    <lineage>
        <taxon>Eukaryota</taxon>
        <taxon>Sar</taxon>
        <taxon>Alveolata</taxon>
        <taxon>Dinophyceae</taxon>
        <taxon>Gonyaulacales</taxon>
        <taxon>Pyrocystaceae</taxon>
        <taxon>Alexandrium</taxon>
    </lineage>
</organism>
<proteinExistence type="predicted"/>
<dbReference type="Pfam" id="PF13499">
    <property type="entry name" value="EF-hand_7"/>
    <property type="match status" value="1"/>
</dbReference>
<evidence type="ECO:0000259" key="2">
    <source>
        <dbReference type="PROSITE" id="PS50222"/>
    </source>
</evidence>
<dbReference type="InterPro" id="IPR011992">
    <property type="entry name" value="EF-hand-dom_pair"/>
</dbReference>
<dbReference type="AlphaFoldDB" id="A0A7S4Q2Y5"/>
<dbReference type="GO" id="GO:0005509">
    <property type="term" value="F:calcium ion binding"/>
    <property type="evidence" value="ECO:0007669"/>
    <property type="project" value="InterPro"/>
</dbReference>
<feature type="domain" description="EF-hand" evidence="2">
    <location>
        <begin position="511"/>
        <end position="546"/>
    </location>
</feature>
<gene>
    <name evidence="3" type="ORF">AMON00008_LOCUS10439</name>
</gene>
<name>A0A7S4Q2Y5_9DINO</name>
<dbReference type="InterPro" id="IPR002048">
    <property type="entry name" value="EF_hand_dom"/>
</dbReference>
<sequence>MERHGSFGCGSLEEVGQTNAPTVGPNMLFALQKGDVEARGLTGFMVEDLRKLGFRNVANRLEPLVEGLSKDSGIEAKEKFWRQLANEYTREESPCLYRKMNKAIRDDAPEVRLWAGYIGALLFSGNHYEDSELAVVTPPDVRMKVPLQVYRGFGMEPSMLERYKRGRAFFWQAFVSTSVEEGPSMSFAKSNAHGKNVAVLFEIELPRAHFQGDLFWCYSLEEVSAFPGEKEVLVMPYTRFICTEEPRKDPGTSVWRVRVSAMSLPLSTVLDRLTVWVDPHGFGHGMNHELAKAAFVGGLPRFRTSEDDANSTIPGSLSGLALFTMPSAALGFIVEELHKWEATCIRFVVHSSCSVEFLEAYFSVDTVNPCEVLVFSQDVGHWEKYWSSHSHIRVTSDTNEVRDFLQHTVYDFQQGDMVPFVDYGFLESQVLWYPWRRIRGGTIYGGVGAPSHYTGASFESVRVQLPDSWAKLQDQERLHRFVTEGVQLVCMRPFNMTGLGAGPPPGCAIGRKQDKLLEVFQRWDSNGDGFISKGEMERILSNVGVDRADIATAFAEADANSDGKVDYEEFIRWVYGVAPAALRTSLGVSSLAHAKTTAM</sequence>
<dbReference type="Gene3D" id="1.10.238.10">
    <property type="entry name" value="EF-hand"/>
    <property type="match status" value="1"/>
</dbReference>
<accession>A0A7S4Q2Y5</accession>
<feature type="domain" description="EF-hand" evidence="2">
    <location>
        <begin position="548"/>
        <end position="580"/>
    </location>
</feature>
<dbReference type="EMBL" id="HBNR01015873">
    <property type="protein sequence ID" value="CAE4570820.1"/>
    <property type="molecule type" value="Transcribed_RNA"/>
</dbReference>
<dbReference type="SUPFAM" id="SSF56399">
    <property type="entry name" value="ADP-ribosylation"/>
    <property type="match status" value="1"/>
</dbReference>